<keyword evidence="3" id="KW-1185">Reference proteome</keyword>
<name>A0A3N4L326_9PEZI</name>
<organism evidence="2 3">
    <name type="scientific">Morchella conica CCBAS932</name>
    <dbReference type="NCBI Taxonomy" id="1392247"/>
    <lineage>
        <taxon>Eukaryota</taxon>
        <taxon>Fungi</taxon>
        <taxon>Dikarya</taxon>
        <taxon>Ascomycota</taxon>
        <taxon>Pezizomycotina</taxon>
        <taxon>Pezizomycetes</taxon>
        <taxon>Pezizales</taxon>
        <taxon>Morchellaceae</taxon>
        <taxon>Morchella</taxon>
    </lineage>
</organism>
<dbReference type="EMBL" id="ML119129">
    <property type="protein sequence ID" value="RPB12405.1"/>
    <property type="molecule type" value="Genomic_DNA"/>
</dbReference>
<sequence>MSYLGLVLNTCSGSGSDVADSEPAALEPERKRGKAWLAWEDRALAKQVLADDPILNRPGGKKEDCWREVALNLSRKMNMNRSGSSCKNRMDLLVELHRKADTRSKQKTCSVEEVDLHVRNMTDICMLFDSVSTNTEIRQKAKDKLTARKEKATQLRIASMSSQVRKRDLMEAGDPVEVLSGIETVETANGEPCRKRVRAPKNQFANEVEGVLAGLKEKSEAFRNAILERERRDREREEREKEREEREKQRAEIEKRNADGQKELNTKLDVLINTMNIFVQHSLRNAKEPDQSSI</sequence>
<dbReference type="OrthoDB" id="5429644at2759"/>
<protein>
    <recommendedName>
        <fullName evidence="4">Myb-like domain-containing protein</fullName>
    </recommendedName>
</protein>
<gene>
    <name evidence="2" type="ORF">P167DRAFT_605774</name>
</gene>
<reference evidence="2 3" key="1">
    <citation type="journal article" date="2018" name="Nat. Ecol. Evol.">
        <title>Pezizomycetes genomes reveal the molecular basis of ectomycorrhizal truffle lifestyle.</title>
        <authorList>
            <person name="Murat C."/>
            <person name="Payen T."/>
            <person name="Noel B."/>
            <person name="Kuo A."/>
            <person name="Morin E."/>
            <person name="Chen J."/>
            <person name="Kohler A."/>
            <person name="Krizsan K."/>
            <person name="Balestrini R."/>
            <person name="Da Silva C."/>
            <person name="Montanini B."/>
            <person name="Hainaut M."/>
            <person name="Levati E."/>
            <person name="Barry K.W."/>
            <person name="Belfiori B."/>
            <person name="Cichocki N."/>
            <person name="Clum A."/>
            <person name="Dockter R.B."/>
            <person name="Fauchery L."/>
            <person name="Guy J."/>
            <person name="Iotti M."/>
            <person name="Le Tacon F."/>
            <person name="Lindquist E.A."/>
            <person name="Lipzen A."/>
            <person name="Malagnac F."/>
            <person name="Mello A."/>
            <person name="Molinier V."/>
            <person name="Miyauchi S."/>
            <person name="Poulain J."/>
            <person name="Riccioni C."/>
            <person name="Rubini A."/>
            <person name="Sitrit Y."/>
            <person name="Splivallo R."/>
            <person name="Traeger S."/>
            <person name="Wang M."/>
            <person name="Zifcakova L."/>
            <person name="Wipf D."/>
            <person name="Zambonelli A."/>
            <person name="Paolocci F."/>
            <person name="Nowrousian M."/>
            <person name="Ottonello S."/>
            <person name="Baldrian P."/>
            <person name="Spatafora J.W."/>
            <person name="Henrissat B."/>
            <person name="Nagy L.G."/>
            <person name="Aury J.M."/>
            <person name="Wincker P."/>
            <person name="Grigoriev I.V."/>
            <person name="Bonfante P."/>
            <person name="Martin F.M."/>
        </authorList>
    </citation>
    <scope>NUCLEOTIDE SEQUENCE [LARGE SCALE GENOMIC DNA]</scope>
    <source>
        <strain evidence="2 3">CCBAS932</strain>
    </source>
</reference>
<accession>A0A3N4L326</accession>
<evidence type="ECO:0000313" key="3">
    <source>
        <dbReference type="Proteomes" id="UP000277580"/>
    </source>
</evidence>
<feature type="region of interest" description="Disordered" evidence="1">
    <location>
        <begin position="231"/>
        <end position="265"/>
    </location>
</feature>
<evidence type="ECO:0008006" key="4">
    <source>
        <dbReference type="Google" id="ProtNLM"/>
    </source>
</evidence>
<evidence type="ECO:0000256" key="1">
    <source>
        <dbReference type="SAM" id="MobiDB-lite"/>
    </source>
</evidence>
<dbReference type="InParanoid" id="A0A3N4L326"/>
<dbReference type="AlphaFoldDB" id="A0A3N4L326"/>
<dbReference type="STRING" id="1392247.A0A3N4L326"/>
<proteinExistence type="predicted"/>
<evidence type="ECO:0000313" key="2">
    <source>
        <dbReference type="EMBL" id="RPB12405.1"/>
    </source>
</evidence>
<dbReference type="Proteomes" id="UP000277580">
    <property type="component" value="Unassembled WGS sequence"/>
</dbReference>